<keyword evidence="2" id="KW-1185">Reference proteome</keyword>
<dbReference type="Pfam" id="PF11932">
    <property type="entry name" value="DUF3450"/>
    <property type="match status" value="1"/>
</dbReference>
<comment type="caution">
    <text evidence="1">The sequence shown here is derived from an EMBL/GenBank/DDBJ whole genome shotgun (WGS) entry which is preliminary data.</text>
</comment>
<accession>A0ABQ4NV93</accession>
<gene>
    <name evidence="1" type="ORF">TUM3794_05130</name>
</gene>
<dbReference type="EMBL" id="BPEU01000003">
    <property type="protein sequence ID" value="GIU36256.1"/>
    <property type="molecule type" value="Genomic_DNA"/>
</dbReference>
<reference evidence="1 2" key="1">
    <citation type="submission" date="2021-05" db="EMBL/GenBank/DDBJ databases">
        <title>Molecular characterization for Shewanella algae harboring chromosomal blaOXA-55-like strains isolated from clinical and environment sample.</title>
        <authorList>
            <person name="Ohama Y."/>
            <person name="Aoki K."/>
            <person name="Harada S."/>
            <person name="Moriya K."/>
            <person name="Ishii Y."/>
            <person name="Tateda K."/>
        </authorList>
    </citation>
    <scope>NUCLEOTIDE SEQUENCE [LARGE SCALE GENOMIC DNA]</scope>
    <source>
        <strain evidence="1 2">MBTL60-118</strain>
    </source>
</reference>
<protein>
    <submittedName>
        <fullName evidence="1">DUF3450 domain-containing protein</fullName>
    </submittedName>
</protein>
<dbReference type="Proteomes" id="UP000773469">
    <property type="component" value="Unassembled WGS sequence"/>
</dbReference>
<evidence type="ECO:0000313" key="2">
    <source>
        <dbReference type="Proteomes" id="UP000773469"/>
    </source>
</evidence>
<organism evidence="1 2">
    <name type="scientific">Shewanella colwelliana</name>
    <name type="common">Alteromonas colwelliana</name>
    <dbReference type="NCBI Taxonomy" id="23"/>
    <lineage>
        <taxon>Bacteria</taxon>
        <taxon>Pseudomonadati</taxon>
        <taxon>Pseudomonadota</taxon>
        <taxon>Gammaproteobacteria</taxon>
        <taxon>Alteromonadales</taxon>
        <taxon>Shewanellaceae</taxon>
        <taxon>Shewanella</taxon>
    </lineage>
</organism>
<dbReference type="PIRSF" id="PIRSF028069">
    <property type="entry name" value="UCP028069"/>
    <property type="match status" value="1"/>
</dbReference>
<sequence length="285" mass="31814">MQDKQKPGVAIKLNLLFFTSNWLGTMSKVSNRTKIATALVGALALAGSNLVVADPLSEVQKADTKIHTDAAASQKKVDKYYDQAQDMAFEYGQVADTRESTKSYNDYVAGLVADQEATMKLIQDDINGVDKLRQGVVPLMFKMVDALEQFIALDLPFNLDAREARVKRLRETLDTANVTLAEKYRLILDAYNIEREYGSKLNVETGKLQLDSKEILVDFINFGRVGFYAQSLDQKSAWMFNPETKAWDKLEDSYLRNITKAIRQARGQGAPDMFALPIPAAEAAQ</sequence>
<dbReference type="InterPro" id="IPR016866">
    <property type="entry name" value="UCP028069"/>
</dbReference>
<evidence type="ECO:0000313" key="1">
    <source>
        <dbReference type="EMBL" id="GIU36256.1"/>
    </source>
</evidence>
<proteinExistence type="predicted"/>
<name>A0ABQ4NV93_SHECO</name>